<protein>
    <recommendedName>
        <fullName evidence="2">Alpha/beta hydrolase fold-3 domain-containing protein</fullName>
    </recommendedName>
</protein>
<name>A0A9P4ICV5_9PEZI</name>
<sequence>MAPSKESGALAELFKSFAQNFPDDGNVYKQRAIYDQVHKAASEAPGVSYEDIHIAGGIPCKWVRPEGASKKHAIVFMHGGGFSFGSTNGHRKLAAHLAKACNCLALSVEYRLTPEHVYPAALDDCVTAYQWLLDQGFEAKNIVTAGDSCGGGLSTTVPLAAVKRGLPKPGAAVSISPWYDLTGAGETMTINEANDVLNTKPFVAELAKRYTKNAKMEDPLISALFASEDELRQLPPHWISAGGYDMLLDNATRFAEKAKKAGLEVVLEIQEGQQHVMEFMAGMAPEADESLRKIGEWVRQRIGS</sequence>
<dbReference type="SUPFAM" id="SSF53474">
    <property type="entry name" value="alpha/beta-Hydrolases"/>
    <property type="match status" value="1"/>
</dbReference>
<dbReference type="AlphaFoldDB" id="A0A9P4ICV5"/>
<keyword evidence="4" id="KW-1185">Reference proteome</keyword>
<dbReference type="GO" id="GO:0016787">
    <property type="term" value="F:hydrolase activity"/>
    <property type="evidence" value="ECO:0007669"/>
    <property type="project" value="UniProtKB-KW"/>
</dbReference>
<proteinExistence type="predicted"/>
<dbReference type="Pfam" id="PF07859">
    <property type="entry name" value="Abhydrolase_3"/>
    <property type="match status" value="1"/>
</dbReference>
<feature type="domain" description="Alpha/beta hydrolase fold-3" evidence="2">
    <location>
        <begin position="74"/>
        <end position="277"/>
    </location>
</feature>
<dbReference type="PANTHER" id="PTHR48081:SF8">
    <property type="entry name" value="ALPHA_BETA HYDROLASE FOLD-3 DOMAIN-CONTAINING PROTEIN-RELATED"/>
    <property type="match status" value="1"/>
</dbReference>
<dbReference type="EMBL" id="ML978126">
    <property type="protein sequence ID" value="KAF2099230.1"/>
    <property type="molecule type" value="Genomic_DNA"/>
</dbReference>
<keyword evidence="1" id="KW-0378">Hydrolase</keyword>
<comment type="caution">
    <text evidence="3">The sequence shown here is derived from an EMBL/GenBank/DDBJ whole genome shotgun (WGS) entry which is preliminary data.</text>
</comment>
<dbReference type="Proteomes" id="UP000799772">
    <property type="component" value="Unassembled WGS sequence"/>
</dbReference>
<evidence type="ECO:0000313" key="3">
    <source>
        <dbReference type="EMBL" id="KAF2099230.1"/>
    </source>
</evidence>
<evidence type="ECO:0000259" key="2">
    <source>
        <dbReference type="Pfam" id="PF07859"/>
    </source>
</evidence>
<accession>A0A9P4ICV5</accession>
<dbReference type="PANTHER" id="PTHR48081">
    <property type="entry name" value="AB HYDROLASE SUPERFAMILY PROTEIN C4A8.06C"/>
    <property type="match status" value="1"/>
</dbReference>
<dbReference type="InterPro" id="IPR029058">
    <property type="entry name" value="AB_hydrolase_fold"/>
</dbReference>
<evidence type="ECO:0000256" key="1">
    <source>
        <dbReference type="ARBA" id="ARBA00022801"/>
    </source>
</evidence>
<dbReference type="Gene3D" id="3.40.50.1820">
    <property type="entry name" value="alpha/beta hydrolase"/>
    <property type="match status" value="1"/>
</dbReference>
<gene>
    <name evidence="3" type="ORF">NA57DRAFT_56843</name>
</gene>
<dbReference type="OrthoDB" id="408631at2759"/>
<evidence type="ECO:0000313" key="4">
    <source>
        <dbReference type="Proteomes" id="UP000799772"/>
    </source>
</evidence>
<dbReference type="InterPro" id="IPR050300">
    <property type="entry name" value="GDXG_lipolytic_enzyme"/>
</dbReference>
<dbReference type="InterPro" id="IPR013094">
    <property type="entry name" value="AB_hydrolase_3"/>
</dbReference>
<organism evidence="3 4">
    <name type="scientific">Rhizodiscina lignyota</name>
    <dbReference type="NCBI Taxonomy" id="1504668"/>
    <lineage>
        <taxon>Eukaryota</taxon>
        <taxon>Fungi</taxon>
        <taxon>Dikarya</taxon>
        <taxon>Ascomycota</taxon>
        <taxon>Pezizomycotina</taxon>
        <taxon>Dothideomycetes</taxon>
        <taxon>Pleosporomycetidae</taxon>
        <taxon>Aulographales</taxon>
        <taxon>Rhizodiscinaceae</taxon>
        <taxon>Rhizodiscina</taxon>
    </lineage>
</organism>
<reference evidence="3" key="1">
    <citation type="journal article" date="2020" name="Stud. Mycol.">
        <title>101 Dothideomycetes genomes: a test case for predicting lifestyles and emergence of pathogens.</title>
        <authorList>
            <person name="Haridas S."/>
            <person name="Albert R."/>
            <person name="Binder M."/>
            <person name="Bloem J."/>
            <person name="Labutti K."/>
            <person name="Salamov A."/>
            <person name="Andreopoulos B."/>
            <person name="Baker S."/>
            <person name="Barry K."/>
            <person name="Bills G."/>
            <person name="Bluhm B."/>
            <person name="Cannon C."/>
            <person name="Castanera R."/>
            <person name="Culley D."/>
            <person name="Daum C."/>
            <person name="Ezra D."/>
            <person name="Gonzalez J."/>
            <person name="Henrissat B."/>
            <person name="Kuo A."/>
            <person name="Liang C."/>
            <person name="Lipzen A."/>
            <person name="Lutzoni F."/>
            <person name="Magnuson J."/>
            <person name="Mondo S."/>
            <person name="Nolan M."/>
            <person name="Ohm R."/>
            <person name="Pangilinan J."/>
            <person name="Park H.-J."/>
            <person name="Ramirez L."/>
            <person name="Alfaro M."/>
            <person name="Sun H."/>
            <person name="Tritt A."/>
            <person name="Yoshinaga Y."/>
            <person name="Zwiers L.-H."/>
            <person name="Turgeon B."/>
            <person name="Goodwin S."/>
            <person name="Spatafora J."/>
            <person name="Crous P."/>
            <person name="Grigoriev I."/>
        </authorList>
    </citation>
    <scope>NUCLEOTIDE SEQUENCE</scope>
    <source>
        <strain evidence="3">CBS 133067</strain>
    </source>
</reference>